<dbReference type="KEGG" id="nha:Nham_0188"/>
<evidence type="ECO:0008006" key="3">
    <source>
        <dbReference type="Google" id="ProtNLM"/>
    </source>
</evidence>
<dbReference type="STRING" id="323097.Nham_0188"/>
<sequence>MIHDQTSCFTAFEGQRRIASGPLADVALAVKRAGTRTTAPIAIYSDATGRPIDLDLRGSDDEIAARLTLPVGTAEACDASKPRGRGRPKLGVVAREVTLLPRHWDWLSAQPGGASVALRKLVEEARRSSGDRDRSRAARDAAYHFMSAMAGNLANFEEAARALFAGDRRRLAGLIAGWPDDIRDHIVKLVERI</sequence>
<accession>Q1QRQ8</accession>
<evidence type="ECO:0000313" key="2">
    <source>
        <dbReference type="Proteomes" id="UP000001953"/>
    </source>
</evidence>
<dbReference type="Proteomes" id="UP000001953">
    <property type="component" value="Chromosome"/>
</dbReference>
<dbReference type="Pfam" id="PF09998">
    <property type="entry name" value="DUF2239"/>
    <property type="match status" value="1"/>
</dbReference>
<keyword evidence="2" id="KW-1185">Reference proteome</keyword>
<evidence type="ECO:0000313" key="1">
    <source>
        <dbReference type="EMBL" id="ABE61089.1"/>
    </source>
</evidence>
<dbReference type="eggNOG" id="COG3644">
    <property type="taxonomic scope" value="Bacteria"/>
</dbReference>
<gene>
    <name evidence="1" type="ordered locus">Nham_0188</name>
</gene>
<name>Q1QRQ8_NITHX</name>
<dbReference type="EMBL" id="CP000319">
    <property type="protein sequence ID" value="ABE61089.1"/>
    <property type="molecule type" value="Genomic_DNA"/>
</dbReference>
<dbReference type="InterPro" id="IPR018715">
    <property type="entry name" value="DUF2239"/>
</dbReference>
<reference evidence="1 2" key="1">
    <citation type="submission" date="2006-03" db="EMBL/GenBank/DDBJ databases">
        <title>Complete sequence of chromosome of Nitrobacter hamburgensis X14.</title>
        <authorList>
            <consortium name="US DOE Joint Genome Institute"/>
            <person name="Copeland A."/>
            <person name="Lucas S."/>
            <person name="Lapidus A."/>
            <person name="Barry K."/>
            <person name="Detter J.C."/>
            <person name="Glavina del Rio T."/>
            <person name="Hammon N."/>
            <person name="Israni S."/>
            <person name="Dalin E."/>
            <person name="Tice H."/>
            <person name="Pitluck S."/>
            <person name="Chain P."/>
            <person name="Malfatti S."/>
            <person name="Shin M."/>
            <person name="Vergez L."/>
            <person name="Schmutz J."/>
            <person name="Larimer F."/>
            <person name="Land M."/>
            <person name="Hauser L."/>
            <person name="Kyrpides N."/>
            <person name="Ivanova N."/>
            <person name="Ward B."/>
            <person name="Arp D."/>
            <person name="Klotz M."/>
            <person name="Stein L."/>
            <person name="O'Mullan G."/>
            <person name="Starkenburg S."/>
            <person name="Sayavedra L."/>
            <person name="Poret-Peterson A.T."/>
            <person name="Gentry M.E."/>
            <person name="Bruce D."/>
            <person name="Richardson P."/>
        </authorList>
    </citation>
    <scope>NUCLEOTIDE SEQUENCE [LARGE SCALE GENOMIC DNA]</scope>
    <source>
        <strain evidence="2">DSM 10229 / NCIMB 13809 / X14</strain>
    </source>
</reference>
<protein>
    <recommendedName>
        <fullName evidence="3">DUF2239 domain-containing protein</fullName>
    </recommendedName>
</protein>
<dbReference type="OrthoDB" id="282960at2"/>
<dbReference type="AlphaFoldDB" id="Q1QRQ8"/>
<organism evidence="1 2">
    <name type="scientific">Nitrobacter hamburgensis (strain DSM 10229 / NCIMB 13809 / X14)</name>
    <dbReference type="NCBI Taxonomy" id="323097"/>
    <lineage>
        <taxon>Bacteria</taxon>
        <taxon>Pseudomonadati</taxon>
        <taxon>Pseudomonadota</taxon>
        <taxon>Alphaproteobacteria</taxon>
        <taxon>Hyphomicrobiales</taxon>
        <taxon>Nitrobacteraceae</taxon>
        <taxon>Nitrobacter</taxon>
    </lineage>
</organism>
<proteinExistence type="predicted"/>
<dbReference type="RefSeq" id="WP_011508795.1">
    <property type="nucleotide sequence ID" value="NC_007964.1"/>
</dbReference>
<dbReference type="HOGENOM" id="CLU_084995_0_0_5"/>